<dbReference type="EMBL" id="MT141234">
    <property type="protein sequence ID" value="QJA56697.1"/>
    <property type="molecule type" value="Genomic_DNA"/>
</dbReference>
<dbReference type="SUPFAM" id="SSF51126">
    <property type="entry name" value="Pectin lyase-like"/>
    <property type="match status" value="1"/>
</dbReference>
<sequence length="663" mass="69529">MKIKALLISVLLTVLIAPLACAGTVVNYPMFQSIDGDGNPRSGALLYSYIVGDAIPKALYTDKACATPATNPVVLDSNGEAEIYGLGCYKLVLKTSVGVTVWTMADFCGTQDQYVTYYYPDSSAADHGATGDGNTIKYAVDDIGTTNKATIFLRHIAATANTDYVFGTTDNYTSNTNITFIFENGARLSPSTGKTVTLPSPENVIVDPEQQIFTGAGLIAFAKPGTAYPEWWGIDGTADEVQINAAMVGNTGGVIKLLPRTYTIADDIAVTQKSELVGSGLNTIVTGSVTGDMIGVNVGGGTAWSGGAIRNMQIQGTASGRGINLYKTSRGFVVEDAMIYSDDIDYGLLVTTSYDVQLRNVRCVKPSRGQDAGSFGIKLDNANAPTIIGCAADGYDNGLVVTDATGATINPNILGGYYQFCNTGIDIQGGDAGIIAGVYTEENDDENIFISGTGSQANGWEIKRCYIPDAAATGTIGIRVGVARYTTVWGDGRYGATTPIQLDAGALDTLVYANATVTNNAGAGETQIIRWDTGSWRLFKTLEILNDLTKVPSIRLSAGAISFADEDVSPVSYDAVWGRQGANTVGAGATTYVSPGAGIRLKQSDFNSSNPPTNAELISEFGAAATVGVGFTAIVDDADGHANEYLIFSDGTKYWYITAAAAP</sequence>
<organism evidence="1">
    <name type="scientific">viral metagenome</name>
    <dbReference type="NCBI Taxonomy" id="1070528"/>
    <lineage>
        <taxon>unclassified sequences</taxon>
        <taxon>metagenomes</taxon>
        <taxon>organismal metagenomes</taxon>
    </lineage>
</organism>
<reference evidence="1" key="1">
    <citation type="submission" date="2020-03" db="EMBL/GenBank/DDBJ databases">
        <title>The deep terrestrial virosphere.</title>
        <authorList>
            <person name="Holmfeldt K."/>
            <person name="Nilsson E."/>
            <person name="Simone D."/>
            <person name="Lopez-Fernandez M."/>
            <person name="Wu X."/>
            <person name="de Brujin I."/>
            <person name="Lundin D."/>
            <person name="Andersson A."/>
            <person name="Bertilsson S."/>
            <person name="Dopson M."/>
        </authorList>
    </citation>
    <scope>NUCLEOTIDE SEQUENCE</scope>
    <source>
        <strain evidence="1">MM415B01808</strain>
    </source>
</reference>
<accession>A0A6M3IHZ4</accession>
<name>A0A6M3IHZ4_9ZZZZ</name>
<dbReference type="AlphaFoldDB" id="A0A6M3IHZ4"/>
<evidence type="ECO:0000313" key="1">
    <source>
        <dbReference type="EMBL" id="QJA56697.1"/>
    </source>
</evidence>
<protein>
    <submittedName>
        <fullName evidence="1">Uncharacterized protein</fullName>
    </submittedName>
</protein>
<proteinExistence type="predicted"/>
<gene>
    <name evidence="1" type="ORF">MM415B01808_0007</name>
</gene>
<dbReference type="InterPro" id="IPR011050">
    <property type="entry name" value="Pectin_lyase_fold/virulence"/>
</dbReference>